<protein>
    <submittedName>
        <fullName evidence="1">Transcription factor bHLH130</fullName>
    </submittedName>
</protein>
<dbReference type="EMBL" id="JANAVB010009999">
    <property type="protein sequence ID" value="KAJ6839443.1"/>
    <property type="molecule type" value="Genomic_DNA"/>
</dbReference>
<reference evidence="1" key="2">
    <citation type="submission" date="2023-04" db="EMBL/GenBank/DDBJ databases">
        <authorList>
            <person name="Bruccoleri R.E."/>
            <person name="Oakeley E.J."/>
            <person name="Faust A.-M."/>
            <person name="Dessus-Babus S."/>
            <person name="Altorfer M."/>
            <person name="Burckhardt D."/>
            <person name="Oertli M."/>
            <person name="Naumann U."/>
            <person name="Petersen F."/>
            <person name="Wong J."/>
        </authorList>
    </citation>
    <scope>NUCLEOTIDE SEQUENCE</scope>
    <source>
        <strain evidence="1">GSM-AAB239-AS_SAM_17_03QT</strain>
        <tissue evidence="1">Leaf</tissue>
    </source>
</reference>
<dbReference type="AlphaFoldDB" id="A0AAX6HF04"/>
<comment type="caution">
    <text evidence="1">The sequence shown here is derived from an EMBL/GenBank/DDBJ whole genome shotgun (WGS) entry which is preliminary data.</text>
</comment>
<accession>A0AAX6HF04</accession>
<reference evidence="1" key="1">
    <citation type="journal article" date="2023" name="GigaByte">
        <title>Genome assembly of the bearded iris, Iris pallida Lam.</title>
        <authorList>
            <person name="Bruccoleri R.E."/>
            <person name="Oakeley E.J."/>
            <person name="Faust A.M.E."/>
            <person name="Altorfer M."/>
            <person name="Dessus-Babus S."/>
            <person name="Burckhardt D."/>
            <person name="Oertli M."/>
            <person name="Naumann U."/>
            <person name="Petersen F."/>
            <person name="Wong J."/>
        </authorList>
    </citation>
    <scope>NUCLEOTIDE SEQUENCE</scope>
    <source>
        <strain evidence="1">GSM-AAB239-AS_SAM_17_03QT</strain>
    </source>
</reference>
<keyword evidence="2" id="KW-1185">Reference proteome</keyword>
<evidence type="ECO:0000313" key="1">
    <source>
        <dbReference type="EMBL" id="KAJ6839443.1"/>
    </source>
</evidence>
<evidence type="ECO:0000313" key="2">
    <source>
        <dbReference type="Proteomes" id="UP001140949"/>
    </source>
</evidence>
<dbReference type="Proteomes" id="UP001140949">
    <property type="component" value="Unassembled WGS sequence"/>
</dbReference>
<organism evidence="1 2">
    <name type="scientific">Iris pallida</name>
    <name type="common">Sweet iris</name>
    <dbReference type="NCBI Taxonomy" id="29817"/>
    <lineage>
        <taxon>Eukaryota</taxon>
        <taxon>Viridiplantae</taxon>
        <taxon>Streptophyta</taxon>
        <taxon>Embryophyta</taxon>
        <taxon>Tracheophyta</taxon>
        <taxon>Spermatophyta</taxon>
        <taxon>Magnoliopsida</taxon>
        <taxon>Liliopsida</taxon>
        <taxon>Asparagales</taxon>
        <taxon>Iridaceae</taxon>
        <taxon>Iridoideae</taxon>
        <taxon>Irideae</taxon>
        <taxon>Iris</taxon>
    </lineage>
</organism>
<proteinExistence type="predicted"/>
<gene>
    <name evidence="1" type="ORF">M6B38_314895</name>
</gene>
<sequence length="212" mass="23342">MYGSQPSNDLSRPFLPPYGHRQLKEETELHSRWSHQQQQQQMSSGLLRYRSAPSSLFGEACEDFLSASTSCLEAETLFERLLSHDPRDKPLLPTLPLQQVTVPAVEKNTTVETAAFSSAAAVSQMIYHQQQQQHNNLVTSMGMDGDQIKNGSSLIRQSSSPAGLFFHLNVENGYGVMSGIGGFRNGNEGTTRLRSQLSFSSRQSSAVAAMMS</sequence>
<name>A0AAX6HF04_IRIPA</name>